<dbReference type="NCBIfam" id="TIGR00128">
    <property type="entry name" value="fabD"/>
    <property type="match status" value="1"/>
</dbReference>
<gene>
    <name evidence="6" type="ORF">PGLA_19965</name>
</gene>
<dbReference type="Proteomes" id="UP000076967">
    <property type="component" value="Unassembled WGS sequence"/>
</dbReference>
<evidence type="ECO:0000259" key="5">
    <source>
        <dbReference type="SMART" id="SM00827"/>
    </source>
</evidence>
<dbReference type="PANTHER" id="PTHR42681">
    <property type="entry name" value="MALONYL-COA-ACYL CARRIER PROTEIN TRANSACYLASE, MITOCHONDRIAL"/>
    <property type="match status" value="1"/>
</dbReference>
<dbReference type="InterPro" id="IPR016035">
    <property type="entry name" value="Acyl_Trfase/lysoPLipase"/>
</dbReference>
<evidence type="ECO:0000313" key="7">
    <source>
        <dbReference type="Proteomes" id="UP000076967"/>
    </source>
</evidence>
<dbReference type="OrthoDB" id="9805460at2"/>
<proteinExistence type="predicted"/>
<keyword evidence="7" id="KW-1185">Reference proteome</keyword>
<dbReference type="SUPFAM" id="SSF52151">
    <property type="entry name" value="FabD/lysophospholipase-like"/>
    <property type="match status" value="1"/>
</dbReference>
<name>A0A168HNQ0_9BACL</name>
<evidence type="ECO:0000256" key="2">
    <source>
        <dbReference type="ARBA" id="ARBA00022679"/>
    </source>
</evidence>
<dbReference type="Gene3D" id="3.40.366.10">
    <property type="entry name" value="Malonyl-Coenzyme A Acyl Carrier Protein, domain 2"/>
    <property type="match status" value="1"/>
</dbReference>
<dbReference type="Gene3D" id="3.30.70.250">
    <property type="entry name" value="Malonyl-CoA ACP transacylase, ACP-binding"/>
    <property type="match status" value="1"/>
</dbReference>
<dbReference type="EC" id="2.3.1.39" evidence="1"/>
<comment type="caution">
    <text evidence="6">The sequence shown here is derived from an EMBL/GenBank/DDBJ whole genome shotgun (WGS) entry which is preliminary data.</text>
</comment>
<keyword evidence="3" id="KW-0012">Acyltransferase</keyword>
<dbReference type="AlphaFoldDB" id="A0A168HNQ0"/>
<organism evidence="6 7">
    <name type="scientific">Paenibacillus glacialis</name>
    <dbReference type="NCBI Taxonomy" id="494026"/>
    <lineage>
        <taxon>Bacteria</taxon>
        <taxon>Bacillati</taxon>
        <taxon>Bacillota</taxon>
        <taxon>Bacilli</taxon>
        <taxon>Bacillales</taxon>
        <taxon>Paenibacillaceae</taxon>
        <taxon>Paenibacillus</taxon>
    </lineage>
</organism>
<feature type="domain" description="Malonyl-CoA:ACP transacylase (MAT)" evidence="5">
    <location>
        <begin position="7"/>
        <end position="302"/>
    </location>
</feature>
<dbReference type="InterPro" id="IPR050858">
    <property type="entry name" value="Mal-CoA-ACP_Trans/PKS_FabD"/>
</dbReference>
<dbReference type="InterPro" id="IPR016036">
    <property type="entry name" value="Malonyl_transacylase_ACP-bd"/>
</dbReference>
<dbReference type="EMBL" id="LVJH01000048">
    <property type="protein sequence ID" value="OAB38375.1"/>
    <property type="molecule type" value="Genomic_DNA"/>
</dbReference>
<dbReference type="SUPFAM" id="SSF55048">
    <property type="entry name" value="Probable ACP-binding domain of malonyl-CoA ACP transacylase"/>
    <property type="match status" value="1"/>
</dbReference>
<protein>
    <recommendedName>
        <fullName evidence="1">[acyl-carrier-protein] S-malonyltransferase</fullName>
        <ecNumber evidence="1">2.3.1.39</ecNumber>
    </recommendedName>
</protein>
<comment type="catalytic activity">
    <reaction evidence="4">
        <text>holo-[ACP] + malonyl-CoA = malonyl-[ACP] + CoA</text>
        <dbReference type="Rhea" id="RHEA:41792"/>
        <dbReference type="Rhea" id="RHEA-COMP:9623"/>
        <dbReference type="Rhea" id="RHEA-COMP:9685"/>
        <dbReference type="ChEBI" id="CHEBI:57287"/>
        <dbReference type="ChEBI" id="CHEBI:57384"/>
        <dbReference type="ChEBI" id="CHEBI:64479"/>
        <dbReference type="ChEBI" id="CHEBI:78449"/>
        <dbReference type="EC" id="2.3.1.39"/>
    </reaction>
</comment>
<evidence type="ECO:0000256" key="3">
    <source>
        <dbReference type="ARBA" id="ARBA00023315"/>
    </source>
</evidence>
<dbReference type="InterPro" id="IPR004410">
    <property type="entry name" value="Malonyl_CoA-ACP_transAc_FabD"/>
</dbReference>
<evidence type="ECO:0000256" key="1">
    <source>
        <dbReference type="ARBA" id="ARBA00013258"/>
    </source>
</evidence>
<dbReference type="SMART" id="SM00827">
    <property type="entry name" value="PKS_AT"/>
    <property type="match status" value="1"/>
</dbReference>
<dbReference type="RefSeq" id="WP_068536223.1">
    <property type="nucleotide sequence ID" value="NZ_LVJH01000048.1"/>
</dbReference>
<dbReference type="InterPro" id="IPR014043">
    <property type="entry name" value="Acyl_transferase_dom"/>
</dbReference>
<reference evidence="6 7" key="1">
    <citation type="submission" date="2016-03" db="EMBL/GenBank/DDBJ databases">
        <title>Draft genome sequence of Paenibacillus glacialis DSM 22343.</title>
        <authorList>
            <person name="Shin S.-K."/>
            <person name="Yi H."/>
        </authorList>
    </citation>
    <scope>NUCLEOTIDE SEQUENCE [LARGE SCALE GENOMIC DNA]</scope>
    <source>
        <strain evidence="6 7">DSM 22343</strain>
    </source>
</reference>
<evidence type="ECO:0000313" key="6">
    <source>
        <dbReference type="EMBL" id="OAB38375.1"/>
    </source>
</evidence>
<keyword evidence="2" id="KW-0808">Transferase</keyword>
<dbReference type="GO" id="GO:0004314">
    <property type="term" value="F:[acyl-carrier-protein] S-malonyltransferase activity"/>
    <property type="evidence" value="ECO:0007669"/>
    <property type="project" value="UniProtKB-EC"/>
</dbReference>
<dbReference type="GO" id="GO:0006633">
    <property type="term" value="P:fatty acid biosynthetic process"/>
    <property type="evidence" value="ECO:0007669"/>
    <property type="project" value="TreeGrafter"/>
</dbReference>
<accession>A0A168HNQ0</accession>
<dbReference type="STRING" id="494026.PGLA_19965"/>
<dbReference type="Pfam" id="PF00698">
    <property type="entry name" value="Acyl_transf_1"/>
    <property type="match status" value="1"/>
</dbReference>
<evidence type="ECO:0000256" key="4">
    <source>
        <dbReference type="ARBA" id="ARBA00048462"/>
    </source>
</evidence>
<dbReference type="InterPro" id="IPR001227">
    <property type="entry name" value="Ac_transferase_dom_sf"/>
</dbReference>
<sequence length="403" mass="45486">MTKTAFLFPGQGSQYVGMGKKLQDQFNTAKRLFEEANDTLGCDLTKLCFEGSHLQLMQTMNTQPAILTISVISFEIGRQELGWEPSLMAGHSLGEYSALVCGGVMSFQDGLRIVRKRGMLMQDAASSGLGTMVAVMNVSREQLEQWCSEISTETKQVVIACCNSLHQHVLAGHQLAISEIIERMKGIPSASVNYLNVSAPFHSPMMNSAADKLVEELNQYKLKDSQWPIISNVTALPHKQQELIKLLHHQMTHPVRWLNTMEYMYRDGVSQSVEIGPRQILSQLMKESFPTIQTHHFENPDDLEDLRVTFNTEQYGRTAISARIQEALTASIIARNRNVDTEQYMKGVMPPINHIKKIIEQVNSDRDINLTKTIHHVSELLEFICNSKQLSMDEQLKIVKKLV</sequence>
<dbReference type="PANTHER" id="PTHR42681:SF1">
    <property type="entry name" value="MALONYL-COA-ACYL CARRIER PROTEIN TRANSACYLASE, MITOCHONDRIAL"/>
    <property type="match status" value="1"/>
</dbReference>